<evidence type="ECO:0000256" key="2">
    <source>
        <dbReference type="ARBA" id="ARBA00004138"/>
    </source>
</evidence>
<name>A0A397IWK5_9GLOM</name>
<dbReference type="Gene3D" id="3.40.50.12430">
    <property type="match status" value="1"/>
</dbReference>
<accession>A0A397IWK5</accession>
<keyword evidence="12" id="KW-0206">Cytoskeleton</keyword>
<dbReference type="GO" id="GO:0005829">
    <property type="term" value="C:cytosol"/>
    <property type="evidence" value="ECO:0007669"/>
    <property type="project" value="UniProtKB-SubCell"/>
</dbReference>
<keyword evidence="10" id="KW-0963">Cytoplasm</keyword>
<evidence type="ECO:0000256" key="4">
    <source>
        <dbReference type="ARBA" id="ARBA00004300"/>
    </source>
</evidence>
<evidence type="ECO:0000256" key="15">
    <source>
        <dbReference type="ARBA" id="ARBA00023273"/>
    </source>
</evidence>
<reference evidence="19 20" key="1">
    <citation type="submission" date="2018-08" db="EMBL/GenBank/DDBJ databases">
        <title>Genome and evolution of the arbuscular mycorrhizal fungus Diversispora epigaea (formerly Glomus versiforme) and its bacterial endosymbionts.</title>
        <authorList>
            <person name="Sun X."/>
            <person name="Fei Z."/>
            <person name="Harrison M."/>
        </authorList>
    </citation>
    <scope>NUCLEOTIDE SEQUENCE [LARGE SCALE GENOMIC DNA]</scope>
    <source>
        <strain evidence="19 20">IT104</strain>
    </source>
</reference>
<keyword evidence="20" id="KW-1185">Reference proteome</keyword>
<dbReference type="EMBL" id="PQFF01000143">
    <property type="protein sequence ID" value="RHZ79082.1"/>
    <property type="molecule type" value="Genomic_DNA"/>
</dbReference>
<dbReference type="PANTHER" id="PTHR31441:SF2">
    <property type="entry name" value="FOLLICULIN"/>
    <property type="match status" value="1"/>
</dbReference>
<evidence type="ECO:0000256" key="9">
    <source>
        <dbReference type="ARBA" id="ARBA00022468"/>
    </source>
</evidence>
<dbReference type="GO" id="GO:0005634">
    <property type="term" value="C:nucleus"/>
    <property type="evidence" value="ECO:0007669"/>
    <property type="project" value="UniProtKB-SubCell"/>
</dbReference>
<evidence type="ECO:0000256" key="7">
    <source>
        <dbReference type="ARBA" id="ARBA00009987"/>
    </source>
</evidence>
<gene>
    <name evidence="19" type="ORF">Glove_152g104</name>
</gene>
<sequence length="453" mass="51455">MNAIVSLVHFCEADGPSVMFCTQAFHENAVEDIADCLSISSGRHSPVSDHIEGSKENIPFSNRKDPSNVSRSVPVSCASCSFSIPPLDTLGVVKIYNSTEIKGFRTNDDENPMVTYVGSRYPQHSQLYAAVRQACVRSLSCEFCQGREGPVLFGDDKNGYVLSYMFKIKDNQARGFQRWYSFIFLMTDRVYLVASWPFLVSKFRILATNLQTKANQMFERENAAREGRHDDAFMSRSGPLPPTSPDQFLRRRANQPLRSLVELLKTKDLFIQLHANFSWILKACGKRLQEKHVNDQKLFPNSCALSQKTIMFLDPINEFKMSRNSTFYQNGEFGTQIVHLKSLYDLLGISNFRKLILNFVRDNQLIIRSSDRDITKSVITVIKDLVPSNCCSVIEYENKYQPRTKCNILGLNATTQIPNEVDKLIICLLDILLIIIIVVVVVVVLFVNLFLTL</sequence>
<dbReference type="InterPro" id="IPR021713">
    <property type="entry name" value="Folliculin"/>
</dbReference>
<evidence type="ECO:0000313" key="20">
    <source>
        <dbReference type="Proteomes" id="UP000266861"/>
    </source>
</evidence>
<evidence type="ECO:0000256" key="13">
    <source>
        <dbReference type="ARBA" id="ARBA00023228"/>
    </source>
</evidence>
<dbReference type="AlphaFoldDB" id="A0A397IWK5"/>
<dbReference type="GO" id="GO:1904263">
    <property type="term" value="P:positive regulation of TORC1 signaling"/>
    <property type="evidence" value="ECO:0007669"/>
    <property type="project" value="TreeGrafter"/>
</dbReference>
<dbReference type="InterPro" id="IPR037521">
    <property type="entry name" value="FLCN/SMCR8_DENN"/>
</dbReference>
<proteinExistence type="inferred from homology"/>
<keyword evidence="14" id="KW-0539">Nucleus</keyword>
<evidence type="ECO:0000256" key="5">
    <source>
        <dbReference type="ARBA" id="ARBA00004514"/>
    </source>
</evidence>
<dbReference type="InterPro" id="IPR037520">
    <property type="entry name" value="Folliculin/SMCR8_longin"/>
</dbReference>
<dbReference type="Pfam" id="PF16692">
    <property type="entry name" value="Folliculin_C"/>
    <property type="match status" value="1"/>
</dbReference>
<evidence type="ECO:0000256" key="8">
    <source>
        <dbReference type="ARBA" id="ARBA00021824"/>
    </source>
</evidence>
<keyword evidence="9" id="KW-0343">GTPase activation</keyword>
<comment type="subcellular location">
    <subcellularLocation>
        <location evidence="2">Cell projection</location>
        <location evidence="2">Cilium</location>
    </subcellularLocation>
    <subcellularLocation>
        <location evidence="4">Cytoplasm</location>
        <location evidence="4">Cytoskeleton</location>
        <location evidence="4">Microtubule organizing center</location>
        <location evidence="4">Centrosome</location>
    </subcellularLocation>
    <subcellularLocation>
        <location evidence="3">Cytoplasm</location>
        <location evidence="3">Cytoskeleton</location>
        <location evidence="3">Spindle</location>
    </subcellularLocation>
    <subcellularLocation>
        <location evidence="5">Cytoplasm</location>
        <location evidence="5">Cytosol</location>
    </subcellularLocation>
    <subcellularLocation>
        <location evidence="6">Lysosome membrane</location>
    </subcellularLocation>
    <subcellularLocation>
        <location evidence="1">Nucleus</location>
    </subcellularLocation>
</comment>
<evidence type="ECO:0000256" key="16">
    <source>
        <dbReference type="SAM" id="MobiDB-lite"/>
    </source>
</evidence>
<dbReference type="Proteomes" id="UP000266861">
    <property type="component" value="Unassembled WGS sequence"/>
</dbReference>
<evidence type="ECO:0000256" key="10">
    <source>
        <dbReference type="ARBA" id="ARBA00022490"/>
    </source>
</evidence>
<keyword evidence="15" id="KW-0966">Cell projection</keyword>
<comment type="similarity">
    <text evidence="7">Belongs to the folliculin family.</text>
</comment>
<dbReference type="PANTHER" id="PTHR31441">
    <property type="entry name" value="FOLLICULIN FAMILY MEMBER"/>
    <property type="match status" value="1"/>
</dbReference>
<protein>
    <recommendedName>
        <fullName evidence="8">Folliculin</fullName>
    </recommendedName>
</protein>
<dbReference type="GO" id="GO:0005096">
    <property type="term" value="F:GTPase activator activity"/>
    <property type="evidence" value="ECO:0007669"/>
    <property type="project" value="UniProtKB-KW"/>
</dbReference>
<comment type="caution">
    <text evidence="19">The sequence shown here is derived from an EMBL/GenBank/DDBJ whole genome shotgun (WGS) entry which is preliminary data.</text>
</comment>
<dbReference type="PROSITE" id="PS51834">
    <property type="entry name" value="DENN_FLCN_SMCR8"/>
    <property type="match status" value="1"/>
</dbReference>
<dbReference type="GO" id="GO:0005929">
    <property type="term" value="C:cilium"/>
    <property type="evidence" value="ECO:0007669"/>
    <property type="project" value="UniProtKB-SubCell"/>
</dbReference>
<keyword evidence="17" id="KW-1133">Transmembrane helix</keyword>
<evidence type="ECO:0000256" key="12">
    <source>
        <dbReference type="ARBA" id="ARBA00023212"/>
    </source>
</evidence>
<feature type="domain" description="UDENN FLCN/SMCR8-type" evidence="18">
    <location>
        <begin position="88"/>
        <end position="453"/>
    </location>
</feature>
<evidence type="ECO:0000256" key="11">
    <source>
        <dbReference type="ARBA" id="ARBA00023136"/>
    </source>
</evidence>
<evidence type="ECO:0000256" key="1">
    <source>
        <dbReference type="ARBA" id="ARBA00004123"/>
    </source>
</evidence>
<evidence type="ECO:0000256" key="6">
    <source>
        <dbReference type="ARBA" id="ARBA00004656"/>
    </source>
</evidence>
<evidence type="ECO:0000256" key="17">
    <source>
        <dbReference type="SAM" id="Phobius"/>
    </source>
</evidence>
<evidence type="ECO:0000256" key="14">
    <source>
        <dbReference type="ARBA" id="ARBA00023242"/>
    </source>
</evidence>
<feature type="region of interest" description="Disordered" evidence="16">
    <location>
        <begin position="47"/>
        <end position="68"/>
    </location>
</feature>
<dbReference type="InterPro" id="IPR032035">
    <property type="entry name" value="Folliculin_DENN"/>
</dbReference>
<dbReference type="OrthoDB" id="5599713at2759"/>
<evidence type="ECO:0000256" key="3">
    <source>
        <dbReference type="ARBA" id="ARBA00004186"/>
    </source>
</evidence>
<keyword evidence="11 17" id="KW-0472">Membrane</keyword>
<feature type="transmembrane region" description="Helical" evidence="17">
    <location>
        <begin position="431"/>
        <end position="451"/>
    </location>
</feature>
<dbReference type="Pfam" id="PF11704">
    <property type="entry name" value="Folliculin"/>
    <property type="match status" value="1"/>
</dbReference>
<dbReference type="GO" id="GO:0005819">
    <property type="term" value="C:spindle"/>
    <property type="evidence" value="ECO:0007669"/>
    <property type="project" value="UniProtKB-SubCell"/>
</dbReference>
<keyword evidence="17" id="KW-0812">Transmembrane</keyword>
<dbReference type="STRING" id="1348612.A0A397IWK5"/>
<evidence type="ECO:0000259" key="18">
    <source>
        <dbReference type="PROSITE" id="PS51834"/>
    </source>
</evidence>
<evidence type="ECO:0000313" key="19">
    <source>
        <dbReference type="EMBL" id="RHZ79082.1"/>
    </source>
</evidence>
<keyword evidence="13" id="KW-0458">Lysosome</keyword>
<organism evidence="19 20">
    <name type="scientific">Diversispora epigaea</name>
    <dbReference type="NCBI Taxonomy" id="1348612"/>
    <lineage>
        <taxon>Eukaryota</taxon>
        <taxon>Fungi</taxon>
        <taxon>Fungi incertae sedis</taxon>
        <taxon>Mucoromycota</taxon>
        <taxon>Glomeromycotina</taxon>
        <taxon>Glomeromycetes</taxon>
        <taxon>Diversisporales</taxon>
        <taxon>Diversisporaceae</taxon>
        <taxon>Diversispora</taxon>
    </lineage>
</organism>